<comment type="subcellular location">
    <subcellularLocation>
        <location evidence="1">Cell membrane</location>
    </subcellularLocation>
</comment>
<keyword evidence="6" id="KW-1133">Transmembrane helix</keyword>
<comment type="similarity">
    <text evidence="2">Belongs to the bacterial sugar transferase family.</text>
</comment>
<dbReference type="PANTHER" id="PTHR30576:SF4">
    <property type="entry name" value="UNDECAPRENYL-PHOSPHATE GALACTOSE PHOSPHOTRANSFERASE"/>
    <property type="match status" value="1"/>
</dbReference>
<evidence type="ECO:0000256" key="7">
    <source>
        <dbReference type="ARBA" id="ARBA00023136"/>
    </source>
</evidence>
<evidence type="ECO:0000256" key="8">
    <source>
        <dbReference type="ARBA" id="ARBA00023169"/>
    </source>
</evidence>
<protein>
    <submittedName>
        <fullName evidence="10">Sugar transferase</fullName>
    </submittedName>
</protein>
<dbReference type="RefSeq" id="WP_275634108.1">
    <property type="nucleotide sequence ID" value="NZ_JARGYD010000007.1"/>
</dbReference>
<keyword evidence="11" id="KW-1185">Reference proteome</keyword>
<evidence type="ECO:0000256" key="2">
    <source>
        <dbReference type="ARBA" id="ARBA00006464"/>
    </source>
</evidence>
<gene>
    <name evidence="10" type="ORF">ACFOGP_05900</name>
</gene>
<sequence>MLDLTLVLLFAPFAFGLIACLAALAASDGRNPFYVQPRVGRNGRVFHMLKIRTMVPDAEAKLDAYLAENPDARAEWETKQKLDHDPRITRFGHAMRRLSLDELPQLWNVLRGDMSIVGPRPMMTCQKSLYPGRAYTRLRPGITGNWQVSDRNATSFAARADYDTQYFVSLSLRQDLLILLRTAGVVLRATGR</sequence>
<proteinExistence type="inferred from homology"/>
<evidence type="ECO:0000256" key="3">
    <source>
        <dbReference type="ARBA" id="ARBA00022475"/>
    </source>
</evidence>
<organism evidence="10 11">
    <name type="scientific">Psychromarinibacter halotolerans</name>
    <dbReference type="NCBI Taxonomy" id="1775175"/>
    <lineage>
        <taxon>Bacteria</taxon>
        <taxon>Pseudomonadati</taxon>
        <taxon>Pseudomonadota</taxon>
        <taxon>Alphaproteobacteria</taxon>
        <taxon>Rhodobacterales</taxon>
        <taxon>Paracoccaceae</taxon>
        <taxon>Psychromarinibacter</taxon>
    </lineage>
</organism>
<dbReference type="InterPro" id="IPR003362">
    <property type="entry name" value="Bact_transf"/>
</dbReference>
<evidence type="ECO:0000313" key="11">
    <source>
        <dbReference type="Proteomes" id="UP001595632"/>
    </source>
</evidence>
<dbReference type="Pfam" id="PF02397">
    <property type="entry name" value="Bac_transf"/>
    <property type="match status" value="1"/>
</dbReference>
<keyword evidence="5" id="KW-0812">Transmembrane</keyword>
<reference evidence="11" key="1">
    <citation type="journal article" date="2019" name="Int. J. Syst. Evol. Microbiol.">
        <title>The Global Catalogue of Microorganisms (GCM) 10K type strain sequencing project: providing services to taxonomists for standard genome sequencing and annotation.</title>
        <authorList>
            <consortium name="The Broad Institute Genomics Platform"/>
            <consortium name="The Broad Institute Genome Sequencing Center for Infectious Disease"/>
            <person name="Wu L."/>
            <person name="Ma J."/>
        </authorList>
    </citation>
    <scope>NUCLEOTIDE SEQUENCE [LARGE SCALE GENOMIC DNA]</scope>
    <source>
        <strain evidence="11">KCTC 52366</strain>
    </source>
</reference>
<comment type="caution">
    <text evidence="10">The sequence shown here is derived from an EMBL/GenBank/DDBJ whole genome shotgun (WGS) entry which is preliminary data.</text>
</comment>
<evidence type="ECO:0000256" key="6">
    <source>
        <dbReference type="ARBA" id="ARBA00022989"/>
    </source>
</evidence>
<keyword evidence="7" id="KW-0472">Membrane</keyword>
<keyword evidence="8" id="KW-0270">Exopolysaccharide synthesis</keyword>
<feature type="domain" description="Bacterial sugar transferase" evidence="9">
    <location>
        <begin position="4"/>
        <end position="187"/>
    </location>
</feature>
<evidence type="ECO:0000259" key="9">
    <source>
        <dbReference type="Pfam" id="PF02397"/>
    </source>
</evidence>
<name>A0ABV7GKW6_9RHOB</name>
<evidence type="ECO:0000256" key="5">
    <source>
        <dbReference type="ARBA" id="ARBA00022692"/>
    </source>
</evidence>
<keyword evidence="4 10" id="KW-0808">Transferase</keyword>
<evidence type="ECO:0000313" key="10">
    <source>
        <dbReference type="EMBL" id="MFC3142232.1"/>
    </source>
</evidence>
<dbReference type="EMBL" id="JBHRTB010000010">
    <property type="protein sequence ID" value="MFC3142232.1"/>
    <property type="molecule type" value="Genomic_DNA"/>
</dbReference>
<evidence type="ECO:0000256" key="4">
    <source>
        <dbReference type="ARBA" id="ARBA00022679"/>
    </source>
</evidence>
<evidence type="ECO:0000256" key="1">
    <source>
        <dbReference type="ARBA" id="ARBA00004236"/>
    </source>
</evidence>
<accession>A0ABV7GKW6</accession>
<dbReference type="PANTHER" id="PTHR30576">
    <property type="entry name" value="COLANIC BIOSYNTHESIS UDP-GLUCOSE LIPID CARRIER TRANSFERASE"/>
    <property type="match status" value="1"/>
</dbReference>
<keyword evidence="3" id="KW-1003">Cell membrane</keyword>
<dbReference type="GO" id="GO:0016740">
    <property type="term" value="F:transferase activity"/>
    <property type="evidence" value="ECO:0007669"/>
    <property type="project" value="UniProtKB-KW"/>
</dbReference>
<dbReference type="Proteomes" id="UP001595632">
    <property type="component" value="Unassembled WGS sequence"/>
</dbReference>